<accession>J9FKT5</accession>
<protein>
    <submittedName>
        <fullName evidence="1">Uncharacterized protein</fullName>
    </submittedName>
</protein>
<name>J9FKT5_9ZZZZ</name>
<dbReference type="AlphaFoldDB" id="J9FKT5"/>
<comment type="caution">
    <text evidence="1">The sequence shown here is derived from an EMBL/GenBank/DDBJ whole genome shotgun (WGS) entry which is preliminary data.</text>
</comment>
<feature type="non-terminal residue" evidence="1">
    <location>
        <position position="1"/>
    </location>
</feature>
<sequence length="25" mass="2784">AGLSGILTRFPFNPFTADTEREQDT</sequence>
<organism evidence="1">
    <name type="scientific">gut metagenome</name>
    <dbReference type="NCBI Taxonomy" id="749906"/>
    <lineage>
        <taxon>unclassified sequences</taxon>
        <taxon>metagenomes</taxon>
        <taxon>organismal metagenomes</taxon>
    </lineage>
</organism>
<dbReference type="EMBL" id="AMCI01005766">
    <property type="protein sequence ID" value="EJW95506.1"/>
    <property type="molecule type" value="Genomic_DNA"/>
</dbReference>
<evidence type="ECO:0000313" key="1">
    <source>
        <dbReference type="EMBL" id="EJW95506.1"/>
    </source>
</evidence>
<gene>
    <name evidence="1" type="ORF">EVA_16388</name>
</gene>
<proteinExistence type="predicted"/>
<reference evidence="1" key="1">
    <citation type="journal article" date="2012" name="PLoS ONE">
        <title>Gene sets for utilization of primary and secondary nutrition supplies in the distal gut of endangered iberian lynx.</title>
        <authorList>
            <person name="Alcaide M."/>
            <person name="Messina E."/>
            <person name="Richter M."/>
            <person name="Bargiela R."/>
            <person name="Peplies J."/>
            <person name="Huws S.A."/>
            <person name="Newbold C.J."/>
            <person name="Golyshin P.N."/>
            <person name="Simon M.A."/>
            <person name="Lopez G."/>
            <person name="Yakimov M.M."/>
            <person name="Ferrer M."/>
        </authorList>
    </citation>
    <scope>NUCLEOTIDE SEQUENCE</scope>
</reference>